<dbReference type="PROSITE" id="PS01166">
    <property type="entry name" value="RNA_POL_BETA"/>
    <property type="match status" value="1"/>
</dbReference>
<dbReference type="FunFam" id="3.90.1800.10:FF:000004">
    <property type="entry name" value="DNA-directed RNA polymerase subunit beta"/>
    <property type="match status" value="1"/>
</dbReference>
<evidence type="ECO:0000259" key="20">
    <source>
        <dbReference type="Pfam" id="PF04561"/>
    </source>
</evidence>
<dbReference type="Gene3D" id="2.40.270.10">
    <property type="entry name" value="DNA-directed RNA polymerase, subunit 2, domain 6"/>
    <property type="match status" value="2"/>
</dbReference>
<gene>
    <name evidence="24" type="ORF">WJX74_001658</name>
</gene>
<comment type="subcellular location">
    <subcellularLocation>
        <location evidence="2">Nucleus</location>
    </subcellularLocation>
    <subcellularLocation>
        <location evidence="3">Plastid</location>
    </subcellularLocation>
</comment>
<dbReference type="FunFam" id="2.40.270.10:FF:000006">
    <property type="entry name" value="DNA-directed RNA polymerase subunit beta"/>
    <property type="match status" value="1"/>
</dbReference>
<evidence type="ECO:0000313" key="24">
    <source>
        <dbReference type="EMBL" id="KAK9839994.1"/>
    </source>
</evidence>
<evidence type="ECO:0000256" key="8">
    <source>
        <dbReference type="ARBA" id="ARBA00022723"/>
    </source>
</evidence>
<dbReference type="Pfam" id="PF04561">
    <property type="entry name" value="RNA_pol_Rpb2_2"/>
    <property type="match status" value="1"/>
</dbReference>
<evidence type="ECO:0000259" key="21">
    <source>
        <dbReference type="Pfam" id="PF04563"/>
    </source>
</evidence>
<dbReference type="EMBL" id="JALJOS010000004">
    <property type="protein sequence ID" value="KAK9839994.1"/>
    <property type="molecule type" value="Genomic_DNA"/>
</dbReference>
<evidence type="ECO:0000256" key="1">
    <source>
        <dbReference type="ARBA" id="ARBA00004026"/>
    </source>
</evidence>
<dbReference type="PANTHER" id="PTHR20856">
    <property type="entry name" value="DNA-DIRECTED RNA POLYMERASE I SUBUNIT 2"/>
    <property type="match status" value="1"/>
</dbReference>
<evidence type="ECO:0000256" key="14">
    <source>
        <dbReference type="ARBA" id="ARBA00048552"/>
    </source>
</evidence>
<evidence type="ECO:0000256" key="12">
    <source>
        <dbReference type="ARBA" id="ARBA00023242"/>
    </source>
</evidence>
<dbReference type="Gene3D" id="3.90.1110.10">
    <property type="entry name" value="RNA polymerase Rpb2, domain 2"/>
    <property type="match status" value="1"/>
</dbReference>
<keyword evidence="5 16" id="KW-0240">DNA-directed RNA polymerase</keyword>
<accession>A0AAW1S1Z9</accession>
<proteinExistence type="inferred from homology"/>
<comment type="similarity">
    <text evidence="4 15">Belongs to the RNA polymerase beta chain family.</text>
</comment>
<dbReference type="GO" id="GO:0000428">
    <property type="term" value="C:DNA-directed RNA polymerase complex"/>
    <property type="evidence" value="ECO:0007669"/>
    <property type="project" value="UniProtKB-KW"/>
</dbReference>
<feature type="domain" description="RNA polymerase Rpb2" evidence="22">
    <location>
        <begin position="445"/>
        <end position="510"/>
    </location>
</feature>
<dbReference type="InterPro" id="IPR014724">
    <property type="entry name" value="RNA_pol_RPB2_OB-fold"/>
</dbReference>
<keyword evidence="10" id="KW-0862">Zinc</keyword>
<evidence type="ECO:0000256" key="16">
    <source>
        <dbReference type="RuleBase" id="RU363031"/>
    </source>
</evidence>
<dbReference type="InterPro" id="IPR007644">
    <property type="entry name" value="RNA_pol_bsu_protrusion"/>
</dbReference>
<comment type="catalytic activity">
    <reaction evidence="14 16">
        <text>RNA(n) + a ribonucleoside 5'-triphosphate = RNA(n+1) + diphosphate</text>
        <dbReference type="Rhea" id="RHEA:21248"/>
        <dbReference type="Rhea" id="RHEA-COMP:14527"/>
        <dbReference type="Rhea" id="RHEA-COMP:17342"/>
        <dbReference type="ChEBI" id="CHEBI:33019"/>
        <dbReference type="ChEBI" id="CHEBI:61557"/>
        <dbReference type="ChEBI" id="CHEBI:140395"/>
        <dbReference type="EC" id="2.7.7.6"/>
    </reaction>
</comment>
<dbReference type="Gene3D" id="2.40.50.150">
    <property type="match status" value="2"/>
</dbReference>
<feature type="domain" description="RNA polymerase beta subunit protrusion" evidence="21">
    <location>
        <begin position="18"/>
        <end position="396"/>
    </location>
</feature>
<evidence type="ECO:0000256" key="7">
    <source>
        <dbReference type="ARBA" id="ARBA00022695"/>
    </source>
</evidence>
<protein>
    <recommendedName>
        <fullName evidence="16">DNA-directed RNA polymerase subunit beta</fullName>
        <ecNumber evidence="16">2.7.7.6</ecNumber>
    </recommendedName>
</protein>
<comment type="subunit">
    <text evidence="13">In plastids the minimal PEP RNA polymerase catalytic core is composed of four subunits: alpha, beta, beta', and beta''. When a (nuclear-encoded) sigma factor is associated with the core the holoenzyme is formed, which can initiate transcription.</text>
</comment>
<dbReference type="InterPro" id="IPR037034">
    <property type="entry name" value="RNA_pol_Rpb2_2_sf"/>
</dbReference>
<dbReference type="Gene3D" id="3.90.1800.10">
    <property type="entry name" value="RNA polymerase alpha subunit dimerisation domain"/>
    <property type="match status" value="1"/>
</dbReference>
<dbReference type="InterPro" id="IPR007642">
    <property type="entry name" value="RNA_pol_Rpb2_2"/>
</dbReference>
<feature type="compositionally biased region" description="Basic and acidic residues" evidence="17">
    <location>
        <begin position="806"/>
        <end position="826"/>
    </location>
</feature>
<feature type="domain" description="DNA-directed RNA polymerase subunit 2 hybrid-binding" evidence="18">
    <location>
        <begin position="687"/>
        <end position="1089"/>
    </location>
</feature>
<feature type="domain" description="RNA polymerase Rpb2" evidence="20">
    <location>
        <begin position="190"/>
        <end position="361"/>
    </location>
</feature>
<dbReference type="InterPro" id="IPR009674">
    <property type="entry name" value="Rpa2_dom_4"/>
</dbReference>
<evidence type="ECO:0000256" key="13">
    <source>
        <dbReference type="ARBA" id="ARBA00026088"/>
    </source>
</evidence>
<comment type="caution">
    <text evidence="24">The sequence shown here is derived from an EMBL/GenBank/DDBJ whole genome shotgun (WGS) entry which is preliminary data.</text>
</comment>
<evidence type="ECO:0000256" key="10">
    <source>
        <dbReference type="ARBA" id="ARBA00022833"/>
    </source>
</evidence>
<keyword evidence="9" id="KW-0863">Zinc-finger</keyword>
<dbReference type="Pfam" id="PF04565">
    <property type="entry name" value="RNA_pol_Rpb2_3"/>
    <property type="match status" value="1"/>
</dbReference>
<dbReference type="GO" id="GO:0032549">
    <property type="term" value="F:ribonucleoside binding"/>
    <property type="evidence" value="ECO:0007669"/>
    <property type="project" value="InterPro"/>
</dbReference>
<dbReference type="InterPro" id="IPR007645">
    <property type="entry name" value="RNA_pol_Rpb2_3"/>
</dbReference>
<evidence type="ECO:0000256" key="2">
    <source>
        <dbReference type="ARBA" id="ARBA00004123"/>
    </source>
</evidence>
<dbReference type="InterPro" id="IPR015712">
    <property type="entry name" value="DNA-dir_RNA_pol_su2"/>
</dbReference>
<evidence type="ECO:0000259" key="19">
    <source>
        <dbReference type="Pfam" id="PF04560"/>
    </source>
</evidence>
<keyword evidence="11 16" id="KW-0804">Transcription</keyword>
<dbReference type="FunFam" id="3.90.1100.10:FF:000008">
    <property type="entry name" value="DNA-directed RNA polymerase subunit beta"/>
    <property type="match status" value="1"/>
</dbReference>
<evidence type="ECO:0000256" key="17">
    <source>
        <dbReference type="SAM" id="MobiDB-lite"/>
    </source>
</evidence>
<dbReference type="Pfam" id="PF06883">
    <property type="entry name" value="RNA_pol_Rpa2_4"/>
    <property type="match status" value="1"/>
</dbReference>
<dbReference type="GO" id="GO:0003899">
    <property type="term" value="F:DNA-directed RNA polymerase activity"/>
    <property type="evidence" value="ECO:0007669"/>
    <property type="project" value="UniProtKB-EC"/>
</dbReference>
<keyword evidence="6 16" id="KW-0808">Transferase</keyword>
<dbReference type="SUPFAM" id="SSF64484">
    <property type="entry name" value="beta and beta-prime subunits of DNA dependent RNA-polymerase"/>
    <property type="match status" value="1"/>
</dbReference>
<keyword evidence="12" id="KW-0539">Nucleus</keyword>
<sequence length="1201" mass="134344">MQKGSVEGLETPRELLDLVQPHIESYDYFLGEGIQRVVEHIDPIEVEHPSTRNRHRFWFENPIIGRPVKDLVSAGTDERLFPTECREAGVTYKASFQLDICFQQEGQGIKRMVRRFGLLPVMVRSLHCYLRRFDRKQMVKKGEEANEMGGYFICNGIERVLRMLIQQRRHYVMALRRGAYENRGKNFTNMATLIRCVRPDESSAQIRCHYMKDGLVNVSFIIRRAEFFVPAGILLKCFMEVTDRELFDKISALDPEERGRAETFREDRAELLIRQAAHFGLHTRAQCVEYLGHTFRTVMDVPSRRTDYQVGEELLRLYLFIHLTHPADKLNLLLFMLHKLYALVSGQCCEDNPDALNHHELLLPGHLMMRFMKENLEAGLASMKANIVAEMGRNPDAVMLLDEKYVKKMADKMPDIGRKVEYLLNTGNMTTRFGIDISQNTGFTVVAEKLNFFRYLSHFRSVHRGAYFAELRTTTVRKLLPESWGFMCPVHTPDGSPCGLLNHLTAACKVAGTGPESPEDTDAAIAMVLAGLGMTPAVPALSMPPIPLYCVIMLDGRILGHVRSDRASHIVARLRGIKAAALARLQPLPAGAKVTTLQGPERFIPAGLEVAHLPYERGSPYPGIYLFTAAARFQRPVRQVISRAPELIGSLEQAHMSIRCPDGGAGGSRGQRFTHEEFGTGAMLSVVAGLTPYSDYNQSPRNMYQCQMGKQTMGTPAQAMAHRPDGKMYRIHTPQTPLARTHRYDAYKMDEYPNGTNAIVAVLSYTGYDMEDAMILCKSAVDRGFAHGTLYKTDLVDLRTDKGDKEQVFAPDSRKPRFMRGREQEPQKGAFGEEYPQNIQTPPTSQSVSSRRVRASPSHQDADRIDIDGLPHIGAAIWPGQSYYSTLDRITKTHKGGKLKGEEVAVIDQVTVIGAKERDLQKAAIKMRISRNPVIGDKFSSRHGQKGVLSQHWPDADMPFCPRTGIRPDLIINPHAFPSRMTIGMLVESLVSKAGALQGKFVDASPFQRSDGIETDPIKDFGDALEEAGFARHGGETMVSGITGEEFAADIFVGPVYYQRLRHMVSDKFQVRSTGPVNKLTRQPVKGRKLGGGIRFGEMERDALLAHGAAYLLHDRLHTCSDYDVADCCANCGSILSPTQRPVPLPSFAARLNLGSTPASKATCRICGEGARIERIALPYVFRYLLAELAVMNIKLSLTMQ</sequence>
<evidence type="ECO:0000256" key="3">
    <source>
        <dbReference type="ARBA" id="ARBA00004474"/>
    </source>
</evidence>
<dbReference type="Pfam" id="PF04560">
    <property type="entry name" value="RNA_pol_Rpb2_7"/>
    <property type="match status" value="1"/>
</dbReference>
<dbReference type="GO" id="GO:0005634">
    <property type="term" value="C:nucleus"/>
    <property type="evidence" value="ECO:0007669"/>
    <property type="project" value="UniProtKB-SubCell"/>
</dbReference>
<feature type="compositionally biased region" description="Low complexity" evidence="17">
    <location>
        <begin position="840"/>
        <end position="858"/>
    </location>
</feature>
<evidence type="ECO:0000259" key="23">
    <source>
        <dbReference type="Pfam" id="PF06883"/>
    </source>
</evidence>
<dbReference type="InterPro" id="IPR007121">
    <property type="entry name" value="RNA_pol_bsu_CS"/>
</dbReference>
<evidence type="ECO:0000313" key="25">
    <source>
        <dbReference type="Proteomes" id="UP001438707"/>
    </source>
</evidence>
<feature type="domain" description="RNA polymerase Rpb2" evidence="19">
    <location>
        <begin position="1092"/>
        <end position="1199"/>
    </location>
</feature>
<dbReference type="GO" id="GO:0006351">
    <property type="term" value="P:DNA-templated transcription"/>
    <property type="evidence" value="ECO:0007669"/>
    <property type="project" value="InterPro"/>
</dbReference>
<evidence type="ECO:0000256" key="15">
    <source>
        <dbReference type="RuleBase" id="RU000434"/>
    </source>
</evidence>
<dbReference type="InterPro" id="IPR007120">
    <property type="entry name" value="DNA-dir_RNAP_su2_dom"/>
</dbReference>
<dbReference type="GO" id="GO:0008270">
    <property type="term" value="F:zinc ion binding"/>
    <property type="evidence" value="ECO:0007669"/>
    <property type="project" value="UniProtKB-KW"/>
</dbReference>
<dbReference type="Pfam" id="PF00562">
    <property type="entry name" value="RNA_pol_Rpb2_6"/>
    <property type="match status" value="1"/>
</dbReference>
<feature type="domain" description="DNA-directed RNA polymerase I subunit RPA2" evidence="23">
    <location>
        <begin position="559"/>
        <end position="635"/>
    </location>
</feature>
<dbReference type="GO" id="GO:0009536">
    <property type="term" value="C:plastid"/>
    <property type="evidence" value="ECO:0007669"/>
    <property type="project" value="UniProtKB-SubCell"/>
</dbReference>
<keyword evidence="25" id="KW-1185">Reference proteome</keyword>
<organism evidence="24 25">
    <name type="scientific">Apatococcus lobatus</name>
    <dbReference type="NCBI Taxonomy" id="904363"/>
    <lineage>
        <taxon>Eukaryota</taxon>
        <taxon>Viridiplantae</taxon>
        <taxon>Chlorophyta</taxon>
        <taxon>core chlorophytes</taxon>
        <taxon>Trebouxiophyceae</taxon>
        <taxon>Chlorellales</taxon>
        <taxon>Chlorellaceae</taxon>
        <taxon>Apatococcus</taxon>
    </lineage>
</organism>
<evidence type="ECO:0000259" key="18">
    <source>
        <dbReference type="Pfam" id="PF00562"/>
    </source>
</evidence>
<evidence type="ECO:0000256" key="11">
    <source>
        <dbReference type="ARBA" id="ARBA00023163"/>
    </source>
</evidence>
<dbReference type="InterPro" id="IPR007641">
    <property type="entry name" value="RNA_pol_Rpb2_7"/>
</dbReference>
<dbReference type="InterPro" id="IPR037033">
    <property type="entry name" value="DNA-dir_RNAP_su2_hyb_sf"/>
</dbReference>
<dbReference type="Pfam" id="PF04563">
    <property type="entry name" value="RNA_pol_Rpb2_1"/>
    <property type="match status" value="1"/>
</dbReference>
<dbReference type="Proteomes" id="UP001438707">
    <property type="component" value="Unassembled WGS sequence"/>
</dbReference>
<name>A0AAW1S1Z9_9CHLO</name>
<evidence type="ECO:0000256" key="4">
    <source>
        <dbReference type="ARBA" id="ARBA00006835"/>
    </source>
</evidence>
<comment type="function">
    <text evidence="1 16">DNA-dependent RNA polymerase catalyzes the transcription of DNA into RNA using the four ribonucleoside triphosphates as substrates.</text>
</comment>
<evidence type="ECO:0000256" key="9">
    <source>
        <dbReference type="ARBA" id="ARBA00022771"/>
    </source>
</evidence>
<dbReference type="AlphaFoldDB" id="A0AAW1S1Z9"/>
<dbReference type="Gene3D" id="3.90.1100.10">
    <property type="match status" value="2"/>
</dbReference>
<evidence type="ECO:0000256" key="6">
    <source>
        <dbReference type="ARBA" id="ARBA00022679"/>
    </source>
</evidence>
<dbReference type="EC" id="2.7.7.6" evidence="16"/>
<dbReference type="FunFam" id="2.40.270.10:FF:000011">
    <property type="entry name" value="DNA-directed RNA polymerase subunit beta"/>
    <property type="match status" value="1"/>
</dbReference>
<keyword evidence="8" id="KW-0479">Metal-binding</keyword>
<reference evidence="24 25" key="1">
    <citation type="journal article" date="2024" name="Nat. Commun.">
        <title>Phylogenomics reveals the evolutionary origins of lichenization in chlorophyte algae.</title>
        <authorList>
            <person name="Puginier C."/>
            <person name="Libourel C."/>
            <person name="Otte J."/>
            <person name="Skaloud P."/>
            <person name="Haon M."/>
            <person name="Grisel S."/>
            <person name="Petersen M."/>
            <person name="Berrin J.G."/>
            <person name="Delaux P.M."/>
            <person name="Dal Grande F."/>
            <person name="Keller J."/>
        </authorList>
    </citation>
    <scope>NUCLEOTIDE SEQUENCE [LARGE SCALE GENOMIC DNA]</scope>
    <source>
        <strain evidence="24 25">SAG 2145</strain>
    </source>
</reference>
<keyword evidence="7 16" id="KW-0548">Nucleotidyltransferase</keyword>
<feature type="region of interest" description="Disordered" evidence="17">
    <location>
        <begin position="806"/>
        <end position="866"/>
    </location>
</feature>
<evidence type="ECO:0000259" key="22">
    <source>
        <dbReference type="Pfam" id="PF04565"/>
    </source>
</evidence>
<evidence type="ECO:0000256" key="5">
    <source>
        <dbReference type="ARBA" id="ARBA00022478"/>
    </source>
</evidence>
<dbReference type="GO" id="GO:0003677">
    <property type="term" value="F:DNA binding"/>
    <property type="evidence" value="ECO:0007669"/>
    <property type="project" value="InterPro"/>
</dbReference>
<dbReference type="CDD" id="cd00653">
    <property type="entry name" value="RNA_pol_B_RPB2"/>
    <property type="match status" value="1"/>
</dbReference>